<keyword evidence="1" id="KW-0472">Membrane</keyword>
<feature type="transmembrane region" description="Helical" evidence="1">
    <location>
        <begin position="157"/>
        <end position="178"/>
    </location>
</feature>
<accession>A0A1H8ZZ29</accession>
<protein>
    <submittedName>
        <fullName evidence="2">CDP-diacylglycerol---serine O-phosphatidyltransferase</fullName>
    </submittedName>
</protein>
<dbReference type="eggNOG" id="COG1183">
    <property type="taxonomic scope" value="Bacteria"/>
</dbReference>
<dbReference type="Gene3D" id="1.20.120.1760">
    <property type="match status" value="1"/>
</dbReference>
<sequence>MIGYYDYTVVLTYLSMLSATSGIMLCLNDIGHPYLGMFFLMFCGLCDAFDGKVARTKKNRTEQMKQFGIQIDSLSDLVAFGVLPACIGIAMLRSSIEFSIFPDFKFLHLADKSAIIKIVLTVIAVFYALAAMIRLAFFNVLEEERQKTEGGGVNKTYLGLPVTSAALVFPTILLIHIFCSADLTLLYFIFLAIVGFLFVSRIEIKKPTTKGVLIMIAVGLIEAIALAFVFIVMKK</sequence>
<gene>
    <name evidence="2" type="ORF">SAMN04487977_101125</name>
</gene>
<organism evidence="2 3">
    <name type="scientific">Treponema bryantii</name>
    <dbReference type="NCBI Taxonomy" id="163"/>
    <lineage>
        <taxon>Bacteria</taxon>
        <taxon>Pseudomonadati</taxon>
        <taxon>Spirochaetota</taxon>
        <taxon>Spirochaetia</taxon>
        <taxon>Spirochaetales</taxon>
        <taxon>Treponemataceae</taxon>
        <taxon>Treponema</taxon>
    </lineage>
</organism>
<keyword evidence="1" id="KW-0812">Transmembrane</keyword>
<reference evidence="2 3" key="1">
    <citation type="submission" date="2016-10" db="EMBL/GenBank/DDBJ databases">
        <authorList>
            <person name="de Groot N.N."/>
        </authorList>
    </citation>
    <scope>NUCLEOTIDE SEQUENCE [LARGE SCALE GENOMIC DNA]</scope>
    <source>
        <strain evidence="2 3">B25</strain>
    </source>
</reference>
<feature type="transmembrane region" description="Helical" evidence="1">
    <location>
        <begin position="33"/>
        <end position="53"/>
    </location>
</feature>
<evidence type="ECO:0000256" key="1">
    <source>
        <dbReference type="SAM" id="Phobius"/>
    </source>
</evidence>
<feature type="transmembrane region" description="Helical" evidence="1">
    <location>
        <begin position="212"/>
        <end position="233"/>
    </location>
</feature>
<dbReference type="RefSeq" id="WP_074639936.1">
    <property type="nucleotide sequence ID" value="NZ_FOFU01000001.1"/>
</dbReference>
<dbReference type="GO" id="GO:0016780">
    <property type="term" value="F:phosphotransferase activity, for other substituted phosphate groups"/>
    <property type="evidence" value="ECO:0007669"/>
    <property type="project" value="InterPro"/>
</dbReference>
<dbReference type="Proteomes" id="UP000182360">
    <property type="component" value="Unassembled WGS sequence"/>
</dbReference>
<dbReference type="EMBL" id="FOFU01000001">
    <property type="protein sequence ID" value="SEP68998.1"/>
    <property type="molecule type" value="Genomic_DNA"/>
</dbReference>
<feature type="transmembrane region" description="Helical" evidence="1">
    <location>
        <begin position="74"/>
        <end position="94"/>
    </location>
</feature>
<dbReference type="STRING" id="163.SAMN04487775_10864"/>
<name>A0A1H8ZZ29_9SPIR</name>
<keyword evidence="3" id="KW-1185">Reference proteome</keyword>
<evidence type="ECO:0000313" key="3">
    <source>
        <dbReference type="Proteomes" id="UP000182360"/>
    </source>
</evidence>
<dbReference type="AlphaFoldDB" id="A0A1H8ZZ29"/>
<dbReference type="GO" id="GO:0016020">
    <property type="term" value="C:membrane"/>
    <property type="evidence" value="ECO:0007669"/>
    <property type="project" value="InterPro"/>
</dbReference>
<feature type="transmembrane region" description="Helical" evidence="1">
    <location>
        <begin position="114"/>
        <end position="137"/>
    </location>
</feature>
<dbReference type="GO" id="GO:0008654">
    <property type="term" value="P:phospholipid biosynthetic process"/>
    <property type="evidence" value="ECO:0007669"/>
    <property type="project" value="InterPro"/>
</dbReference>
<dbReference type="OrthoDB" id="9777147at2"/>
<feature type="transmembrane region" description="Helical" evidence="1">
    <location>
        <begin position="7"/>
        <end position="27"/>
    </location>
</feature>
<dbReference type="InterPro" id="IPR000462">
    <property type="entry name" value="CDP-OH_P_trans"/>
</dbReference>
<dbReference type="InterPro" id="IPR043130">
    <property type="entry name" value="CDP-OH_PTrfase_TM_dom"/>
</dbReference>
<proteinExistence type="predicted"/>
<evidence type="ECO:0000313" key="2">
    <source>
        <dbReference type="EMBL" id="SEP68998.1"/>
    </source>
</evidence>
<keyword evidence="2" id="KW-0808">Transferase</keyword>
<feature type="transmembrane region" description="Helical" evidence="1">
    <location>
        <begin position="184"/>
        <end position="200"/>
    </location>
</feature>
<dbReference type="Pfam" id="PF01066">
    <property type="entry name" value="CDP-OH_P_transf"/>
    <property type="match status" value="1"/>
</dbReference>
<keyword evidence="1" id="KW-1133">Transmembrane helix</keyword>